<evidence type="ECO:0000256" key="3">
    <source>
        <dbReference type="HAMAP-Rule" id="MF_01671"/>
    </source>
</evidence>
<protein>
    <recommendedName>
        <fullName evidence="3">Inositol 2-dehydrogenase</fullName>
        <ecNumber evidence="3">1.1.1.18</ecNumber>
    </recommendedName>
    <alternativeName>
        <fullName evidence="3">Myo-inositol 2-dehydrogenase</fullName>
        <shortName evidence="3">MI 2-dehydrogenase</shortName>
    </alternativeName>
</protein>
<comment type="catalytic activity">
    <reaction evidence="3">
        <text>myo-inositol + NAD(+) = scyllo-inosose + NADH + H(+)</text>
        <dbReference type="Rhea" id="RHEA:16949"/>
        <dbReference type="ChEBI" id="CHEBI:15378"/>
        <dbReference type="ChEBI" id="CHEBI:17268"/>
        <dbReference type="ChEBI" id="CHEBI:17811"/>
        <dbReference type="ChEBI" id="CHEBI:57540"/>
        <dbReference type="ChEBI" id="CHEBI:57945"/>
        <dbReference type="EC" id="1.1.1.18"/>
    </reaction>
</comment>
<name>A0A839RTQ5_9ACTN</name>
<evidence type="ECO:0000313" key="6">
    <source>
        <dbReference type="EMBL" id="MBB3039727.1"/>
    </source>
</evidence>
<dbReference type="EMBL" id="JACHWS010000004">
    <property type="protein sequence ID" value="MBB3039727.1"/>
    <property type="molecule type" value="Genomic_DNA"/>
</dbReference>
<dbReference type="OrthoDB" id="256869at2"/>
<organism evidence="6 7">
    <name type="scientific">Hoyosella altamirensis</name>
    <dbReference type="NCBI Taxonomy" id="616997"/>
    <lineage>
        <taxon>Bacteria</taxon>
        <taxon>Bacillati</taxon>
        <taxon>Actinomycetota</taxon>
        <taxon>Actinomycetes</taxon>
        <taxon>Mycobacteriales</taxon>
        <taxon>Hoyosellaceae</taxon>
        <taxon>Hoyosella</taxon>
    </lineage>
</organism>
<evidence type="ECO:0000313" key="7">
    <source>
        <dbReference type="Proteomes" id="UP000567922"/>
    </source>
</evidence>
<dbReference type="SUPFAM" id="SSF55347">
    <property type="entry name" value="Glyceraldehyde-3-phosphate dehydrogenase-like, C-terminal domain"/>
    <property type="match status" value="1"/>
</dbReference>
<dbReference type="EC" id="1.1.1.18" evidence="3"/>
<dbReference type="InterPro" id="IPR023794">
    <property type="entry name" value="MI/DCI_dehydrogenase"/>
</dbReference>
<dbReference type="Gene3D" id="3.30.360.10">
    <property type="entry name" value="Dihydrodipicolinate Reductase, domain 2"/>
    <property type="match status" value="1"/>
</dbReference>
<keyword evidence="1 3" id="KW-0560">Oxidoreductase</keyword>
<keyword evidence="7" id="KW-1185">Reference proteome</keyword>
<dbReference type="GO" id="GO:0050112">
    <property type="term" value="F:inositol 2-dehydrogenase (NAD+) activity"/>
    <property type="evidence" value="ECO:0007669"/>
    <property type="project" value="UniProtKB-UniRule"/>
</dbReference>
<dbReference type="Proteomes" id="UP000567922">
    <property type="component" value="Unassembled WGS sequence"/>
</dbReference>
<gene>
    <name evidence="3" type="primary">iolG</name>
    <name evidence="6" type="ORF">FHU29_004215</name>
</gene>
<keyword evidence="2 3" id="KW-0520">NAD</keyword>
<dbReference type="GO" id="GO:0019310">
    <property type="term" value="P:inositol catabolic process"/>
    <property type="evidence" value="ECO:0007669"/>
    <property type="project" value="UniProtKB-UniRule"/>
</dbReference>
<dbReference type="Pfam" id="PF22725">
    <property type="entry name" value="GFO_IDH_MocA_C3"/>
    <property type="match status" value="1"/>
</dbReference>
<evidence type="ECO:0000256" key="1">
    <source>
        <dbReference type="ARBA" id="ARBA00023002"/>
    </source>
</evidence>
<evidence type="ECO:0000259" key="5">
    <source>
        <dbReference type="Pfam" id="PF22725"/>
    </source>
</evidence>
<feature type="domain" description="GFO/IDH/MocA-like oxidoreductase" evidence="5">
    <location>
        <begin position="132"/>
        <end position="247"/>
    </location>
</feature>
<accession>A0A839RTQ5</accession>
<dbReference type="GO" id="GO:0000166">
    <property type="term" value="F:nucleotide binding"/>
    <property type="evidence" value="ECO:0007669"/>
    <property type="project" value="InterPro"/>
</dbReference>
<proteinExistence type="inferred from homology"/>
<reference evidence="6 7" key="1">
    <citation type="submission" date="2020-08" db="EMBL/GenBank/DDBJ databases">
        <title>Sequencing the genomes of 1000 actinobacteria strains.</title>
        <authorList>
            <person name="Klenk H.-P."/>
        </authorList>
    </citation>
    <scope>NUCLEOTIDE SEQUENCE [LARGE SCALE GENOMIC DNA]</scope>
    <source>
        <strain evidence="6 7">DSM 45258</strain>
    </source>
</reference>
<feature type="domain" description="Gfo/Idh/MocA-like oxidoreductase N-terminal" evidence="4">
    <location>
        <begin position="3"/>
        <end position="119"/>
    </location>
</feature>
<dbReference type="PANTHER" id="PTHR43593:SF1">
    <property type="entry name" value="INOSITOL 2-DEHYDROGENASE"/>
    <property type="match status" value="1"/>
</dbReference>
<dbReference type="Gene3D" id="3.40.50.720">
    <property type="entry name" value="NAD(P)-binding Rossmann-like Domain"/>
    <property type="match status" value="1"/>
</dbReference>
<comment type="function">
    <text evidence="3">Involved in the oxidation of myo-inositol (MI) to 2-keto-myo-inositol (2KMI or 2-inosose).</text>
</comment>
<dbReference type="InterPro" id="IPR000683">
    <property type="entry name" value="Gfo/Idh/MocA-like_OxRdtase_N"/>
</dbReference>
<dbReference type="Pfam" id="PF01408">
    <property type="entry name" value="GFO_IDH_MocA"/>
    <property type="match status" value="1"/>
</dbReference>
<dbReference type="SUPFAM" id="SSF51735">
    <property type="entry name" value="NAD(P)-binding Rossmann-fold domains"/>
    <property type="match status" value="1"/>
</dbReference>
<comment type="similarity">
    <text evidence="3">Belongs to the Gfo/Idh/MocA family.</text>
</comment>
<dbReference type="InterPro" id="IPR050424">
    <property type="entry name" value="Gfo-Idh-MocA_inositol_DH"/>
</dbReference>
<evidence type="ECO:0000256" key="2">
    <source>
        <dbReference type="ARBA" id="ARBA00023027"/>
    </source>
</evidence>
<dbReference type="AlphaFoldDB" id="A0A839RTQ5"/>
<dbReference type="HAMAP" id="MF_01671">
    <property type="entry name" value="IolG"/>
    <property type="match status" value="1"/>
</dbReference>
<sequence>MTVKVAVLGVGMMGANHADQLTNLVAGADVTVINDFDDERANAIADAIPGARVVSDPFDAIVAEDVDAVVIATPGPVHEKQVLACLEAGKPVLCEKPLTTDVESSLEIVKAEAALGKQLIQIGFMRRFDDEYMKLRALVESGELGAPIMLHLAHRNPAVPDHFDSAMIVKDCLVHEVDCARFLLGEEIKSVHILKPRPNSNARDGLQDPQFAIFEMESGRMVDAEAFVTTGIAYEVRSEAIFERGSAQIGLDVNLVRKSAPGIWGGTVTPGFKERFGRAYHDQLQRWVNAVKSGDETGNYVDGPRAWDGYAAAAVCDAGVRSLTTSTRVEVDMVDRASIPGA</sequence>
<dbReference type="InterPro" id="IPR055170">
    <property type="entry name" value="GFO_IDH_MocA-like_dom"/>
</dbReference>
<evidence type="ECO:0000259" key="4">
    <source>
        <dbReference type="Pfam" id="PF01408"/>
    </source>
</evidence>
<dbReference type="RefSeq" id="WP_064438282.1">
    <property type="nucleotide sequence ID" value="NZ_BDDI01000001.1"/>
</dbReference>
<dbReference type="InterPro" id="IPR036291">
    <property type="entry name" value="NAD(P)-bd_dom_sf"/>
</dbReference>
<comment type="subunit">
    <text evidence="3">Homotetramer.</text>
</comment>
<dbReference type="PANTHER" id="PTHR43593">
    <property type="match status" value="1"/>
</dbReference>
<comment type="caution">
    <text evidence="6">The sequence shown here is derived from an EMBL/GenBank/DDBJ whole genome shotgun (WGS) entry which is preliminary data.</text>
</comment>